<reference evidence="1 2" key="1">
    <citation type="submission" date="2024-09" db="EMBL/GenBank/DDBJ databases">
        <authorList>
            <person name="Sun Q."/>
            <person name="Mori K."/>
        </authorList>
    </citation>
    <scope>NUCLEOTIDE SEQUENCE [LARGE SCALE GENOMIC DNA]</scope>
    <source>
        <strain evidence="1 2">CCM 7765</strain>
    </source>
</reference>
<dbReference type="Proteomes" id="UP001589774">
    <property type="component" value="Unassembled WGS sequence"/>
</dbReference>
<proteinExistence type="predicted"/>
<organism evidence="1 2">
    <name type="scientific">Olivibacter oleidegradans</name>
    <dbReference type="NCBI Taxonomy" id="760123"/>
    <lineage>
        <taxon>Bacteria</taxon>
        <taxon>Pseudomonadati</taxon>
        <taxon>Bacteroidota</taxon>
        <taxon>Sphingobacteriia</taxon>
        <taxon>Sphingobacteriales</taxon>
        <taxon>Sphingobacteriaceae</taxon>
        <taxon>Olivibacter</taxon>
    </lineage>
</organism>
<dbReference type="RefSeq" id="WP_130857258.1">
    <property type="nucleotide sequence ID" value="NZ_JBHLWO010000002.1"/>
</dbReference>
<accession>A0ABV6HIJ0</accession>
<evidence type="ECO:0008006" key="3">
    <source>
        <dbReference type="Google" id="ProtNLM"/>
    </source>
</evidence>
<evidence type="ECO:0000313" key="1">
    <source>
        <dbReference type="EMBL" id="MFC0318707.1"/>
    </source>
</evidence>
<gene>
    <name evidence="1" type="ORF">ACFFI0_10320</name>
</gene>
<sequence>MPEIEIEGTTFLFDIDRYSLIEKYNPNNEIYFEYMHNDGTNYSFEYSAVSKNFHFVRSASTIDEVVQEIFGDVDSKGPNINDPAIPVKIPRIGVLDPDGMCRKYKCTLRDIAIKTDFEIMVNQDVFNRRMNGEPVTIDLVGHIYEIDVKENTLRPKDGTGEEIRLDIFHYDLYYEDMEVYHLFYNISERKAVNPLYDGSIDRTEDRVILEVPNLESIDPIGSGLAYGRDPRSGLIGYDLSMNHVAKVVPWKFYDIKIPPKQKQKNIAAKTEKRERRKGRKI</sequence>
<protein>
    <recommendedName>
        <fullName evidence="3">DKNYY family protein</fullName>
    </recommendedName>
</protein>
<keyword evidence="2" id="KW-1185">Reference proteome</keyword>
<name>A0ABV6HIJ0_9SPHI</name>
<comment type="caution">
    <text evidence="1">The sequence shown here is derived from an EMBL/GenBank/DDBJ whole genome shotgun (WGS) entry which is preliminary data.</text>
</comment>
<dbReference type="EMBL" id="JBHLWO010000002">
    <property type="protein sequence ID" value="MFC0318707.1"/>
    <property type="molecule type" value="Genomic_DNA"/>
</dbReference>
<evidence type="ECO:0000313" key="2">
    <source>
        <dbReference type="Proteomes" id="UP001589774"/>
    </source>
</evidence>